<dbReference type="EMBL" id="JAAOCX010000009">
    <property type="protein sequence ID" value="MBJ7632994.1"/>
    <property type="molecule type" value="Genomic_DNA"/>
</dbReference>
<protein>
    <submittedName>
        <fullName evidence="3">Uncharacterized protein</fullName>
    </submittedName>
</protein>
<feature type="region of interest" description="Disordered" evidence="1">
    <location>
        <begin position="34"/>
        <end position="60"/>
    </location>
</feature>
<keyword evidence="4" id="KW-1185">Reference proteome</keyword>
<evidence type="ECO:0000256" key="1">
    <source>
        <dbReference type="SAM" id="MobiDB-lite"/>
    </source>
</evidence>
<dbReference type="EMBL" id="JAAOCP010000009">
    <property type="protein sequence ID" value="MBJ7639378.1"/>
    <property type="molecule type" value="Genomic_DNA"/>
</dbReference>
<evidence type="ECO:0000313" key="4">
    <source>
        <dbReference type="Proteomes" id="UP000728106"/>
    </source>
</evidence>
<gene>
    <name evidence="3" type="ORF">HAU20_08280</name>
    <name evidence="2" type="ORF">HAU43_07835</name>
</gene>
<sequence length="255" mass="27476">MKKWFLFLVLIAAFVLGAVAFLLGRDYNQTLVKDKPTSSSVASSKSSSHNSSKSSSATSEAETIPKALTLSGAQTDEFAKWVGDQAEKMRLAGSALNLQVDLPDANDTDSVYYQTVNGPLYINGTNAGRGLQAEGIFGFYVWDAYPVQDSSGKQNYDGTVGYQLAQTVKFTLGANYGHVADTTNHSMDMYIVANDGNIYEFKLAQGASSLAPLYGDEHASENDVVGQVTQDEAAKAELNHVVGYQADKVSESFNY</sequence>
<evidence type="ECO:0000313" key="3">
    <source>
        <dbReference type="EMBL" id="MBJ7639378.1"/>
    </source>
</evidence>
<feature type="compositionally biased region" description="Low complexity" evidence="1">
    <location>
        <begin position="37"/>
        <end position="59"/>
    </location>
</feature>
<reference evidence="3" key="1">
    <citation type="submission" date="2020-02" db="EMBL/GenBank/DDBJ databases">
        <authorList>
            <person name="Fontana A."/>
            <person name="Patrone V."/>
            <person name="Morelli L."/>
        </authorList>
    </citation>
    <scope>NUCLEOTIDE SEQUENCE</scope>
    <source>
        <strain evidence="2">CCUG 30943</strain>
        <strain evidence="3">CCUG 43002</strain>
    </source>
</reference>
<dbReference type="Proteomes" id="UP000728106">
    <property type="component" value="Unassembled WGS sequence"/>
</dbReference>
<accession>A0A4Z0RMS9</accession>
<name>A0A4Z0RMS9_WEICO</name>
<dbReference type="AlphaFoldDB" id="A0A4Z0RMS9"/>
<evidence type="ECO:0000313" key="2">
    <source>
        <dbReference type="EMBL" id="MBJ7632994.1"/>
    </source>
</evidence>
<dbReference type="RefSeq" id="WP_003610010.1">
    <property type="nucleotide sequence ID" value="NZ_ALXH01000075.1"/>
</dbReference>
<organism evidence="3 4">
    <name type="scientific">Weissella confusa</name>
    <name type="common">Lactobacillus confusus</name>
    <dbReference type="NCBI Taxonomy" id="1583"/>
    <lineage>
        <taxon>Bacteria</taxon>
        <taxon>Bacillati</taxon>
        <taxon>Bacillota</taxon>
        <taxon>Bacilli</taxon>
        <taxon>Lactobacillales</taxon>
        <taxon>Lactobacillaceae</taxon>
        <taxon>Weissella</taxon>
    </lineage>
</organism>
<proteinExistence type="predicted"/>
<comment type="caution">
    <text evidence="3">The sequence shown here is derived from an EMBL/GenBank/DDBJ whole genome shotgun (WGS) entry which is preliminary data.</text>
</comment>
<dbReference type="Proteomes" id="UP000808038">
    <property type="component" value="Unassembled WGS sequence"/>
</dbReference>
<reference evidence="3 4" key="2">
    <citation type="journal article" date="2021" name="Int. J. Food Microbiol.">
        <title>Safety demonstration of a microbial species for use in the food chain: Weissella confusa.</title>
        <authorList>
            <person name="Bourdichon F."/>
            <person name="Patrone V."/>
            <person name="Fontana A."/>
            <person name="Milani G."/>
            <person name="Morelli L."/>
        </authorList>
    </citation>
    <scope>NUCLEOTIDE SEQUENCE [LARGE SCALE GENOMIC DNA]</scope>
    <source>
        <strain evidence="2">CCUG 30943</strain>
        <strain evidence="3 4">CCUG 43002</strain>
    </source>
</reference>